<evidence type="ECO:0000256" key="1">
    <source>
        <dbReference type="ARBA" id="ARBA00007401"/>
    </source>
</evidence>
<dbReference type="InterPro" id="IPR036156">
    <property type="entry name" value="Beta-gal/glucu_dom_sf"/>
</dbReference>
<dbReference type="GO" id="GO:0004553">
    <property type="term" value="F:hydrolase activity, hydrolyzing O-glycosyl compounds"/>
    <property type="evidence" value="ECO:0007669"/>
    <property type="project" value="InterPro"/>
</dbReference>
<evidence type="ECO:0000256" key="4">
    <source>
        <dbReference type="SAM" id="SignalP"/>
    </source>
</evidence>
<dbReference type="SUPFAM" id="SSF49303">
    <property type="entry name" value="beta-Galactosidase/glucuronidase domain"/>
    <property type="match status" value="3"/>
</dbReference>
<dbReference type="SUPFAM" id="SSF51445">
    <property type="entry name" value="(Trans)glycosidases"/>
    <property type="match status" value="1"/>
</dbReference>
<dbReference type="Proteomes" id="UP000538666">
    <property type="component" value="Unassembled WGS sequence"/>
</dbReference>
<accession>A0A841K2L7</accession>
<reference evidence="6 7" key="1">
    <citation type="submission" date="2020-08" db="EMBL/GenBank/DDBJ databases">
        <title>Genomic Encyclopedia of Type Strains, Phase IV (KMG-IV): sequencing the most valuable type-strain genomes for metagenomic binning, comparative biology and taxonomic classification.</title>
        <authorList>
            <person name="Goeker M."/>
        </authorList>
    </citation>
    <scope>NUCLEOTIDE SEQUENCE [LARGE SCALE GENOMIC DNA]</scope>
    <source>
        <strain evidence="6 7">DSM 103733</strain>
    </source>
</reference>
<evidence type="ECO:0000313" key="6">
    <source>
        <dbReference type="EMBL" id="MBB6147255.1"/>
    </source>
</evidence>
<feature type="signal peptide" evidence="4">
    <location>
        <begin position="1"/>
        <end position="26"/>
    </location>
</feature>
<protein>
    <recommendedName>
        <fullName evidence="5">F5/8 type C domain-containing protein</fullName>
    </recommendedName>
</protein>
<dbReference type="InterPro" id="IPR006102">
    <property type="entry name" value="Ig-like_GH2"/>
</dbReference>
<keyword evidence="4" id="KW-0732">Signal</keyword>
<sequence>MSTSRRDFLKTTIIAGAGMAVPAAAAAATAEGSAATGSMDEAQIGRAGASTGEYTRGIGMYPGAPSENFSPELVADNTAYRNLALLRPAYHSSSYDYNLTAQLVTDGIKDTHLPTWVGVSMNRMGDLPKAEREVLLDHFPASLVPLRGTNPSVQVQLGGGESLPAVDRIAVFVVLSEAVHAEQLTFTVSVSDDGRAWKEVGSASSPQAVDGANYPPDMIHGAKLYFPSISLKEAYRSRYYEVKCGLSTSQENDGSSPWTMGQIEFYEGDRRVQVGGPYSFTSAWMSAGCGEEWVYVDLGTRCEFDRVALYWIAPAAEGAIQVSDDAQTWRDLRPLSGNGTVDDIKLSSPARGRYVRVLMTRPTSAEGYLLSEIEVYGRGGFTAKPKPRSMTASDGKLDLAGGNWRLQRSTQTEAAGESLSKAGFKDSDWVVATVPGTVLTSYVNVGAVPDPNYSQNQLHISDSFFYSDFWYRTEFQAPSFAHGQIAWLNFDGINWKADVFLNGEKIGRIEGGFIRGRFDVTEKLLAGKLNALAVRVEKNATPGSTKQKTYESPGRNGGALGADNPTYHASIGWDWIPTIRGRNTGIWGDVSLTLTGAATLENPFVSTTLPLPDTSHADVSIEVDAVNHGTKPIIGTLRGRFGDVHFEQHVTLPGSSRLTIKLDPSTHPVLRLQKPDLWWPVGYGEPHLYDVELSFESKEKKLLDKKSFKAGVRQMTYSEEGSALKIWINGRRFVARGGNWGFGESMLLYRAREYDAAVRYHREMNFTMVRNWVGQIGDEAFYEACDRHGVMVWQDFWLANPWDGPIPDDNAMFLSNARDFVQRIRSHASIGLYCGRNEGFPPKPLDDGIRSILAELHPDLHYIGSSADKVVSGHGPYNALPPAVYFQLADNKLHSEIGMPNIPPIESVRAMMPESAIWPQALDWGLHDFNLTGAQGGSSFLNIIKDSYGGADSGEEWISLAQFVNYEGYRAMFEAQSKYRMGVLLWMSHPCWPSFVWQTYDYYFEPTAAYFGCKKGSEPLHIQWNRVDESIEVVNYSGGDAKGLSAQAEILNLDGTKAWTKTVSLDSAEDSTSPCIKLESVAGLTPVHFLRLTLTRGTDAISTNFYLRGIKEGDYRSIRTLPKAQVKARTNAVREADRWILTTELNNASAAPALMTRLKAVRDRSGDRILPAIYSDNYVSLMPGEHKIITTELKHADTRGEKPRIVVGGFNVESSSA</sequence>
<evidence type="ECO:0000256" key="2">
    <source>
        <dbReference type="ARBA" id="ARBA00022801"/>
    </source>
</evidence>
<dbReference type="InterPro" id="IPR008979">
    <property type="entry name" value="Galactose-bd-like_sf"/>
</dbReference>
<dbReference type="PANTHER" id="PTHR43536">
    <property type="entry name" value="MANNOSYLGLYCOPROTEIN ENDO-BETA-MANNOSIDASE"/>
    <property type="match status" value="1"/>
</dbReference>
<dbReference type="Gene3D" id="2.60.40.10">
    <property type="entry name" value="Immunoglobulins"/>
    <property type="match status" value="3"/>
</dbReference>
<dbReference type="InterPro" id="IPR041351">
    <property type="entry name" value="Ig_GlcNase"/>
</dbReference>
<dbReference type="OrthoDB" id="9801077at2"/>
<gene>
    <name evidence="6" type="ORF">HNQ77_005249</name>
</gene>
<dbReference type="PROSITE" id="PS50022">
    <property type="entry name" value="FA58C_3"/>
    <property type="match status" value="1"/>
</dbReference>
<feature type="chain" id="PRO_5032942181" description="F5/8 type C domain-containing protein" evidence="4">
    <location>
        <begin position="27"/>
        <end position="1217"/>
    </location>
</feature>
<dbReference type="PANTHER" id="PTHR43536:SF1">
    <property type="entry name" value="MANNOSYLGLYCOPROTEIN ENDO-BETA-MANNOSIDASE"/>
    <property type="match status" value="1"/>
</dbReference>
<dbReference type="Pfam" id="PF00754">
    <property type="entry name" value="F5_F8_type_C"/>
    <property type="match status" value="1"/>
</dbReference>
<evidence type="ECO:0000313" key="7">
    <source>
        <dbReference type="Proteomes" id="UP000538666"/>
    </source>
</evidence>
<dbReference type="InterPro" id="IPR006311">
    <property type="entry name" value="TAT_signal"/>
</dbReference>
<dbReference type="Pfam" id="PF00703">
    <property type="entry name" value="Glyco_hydro_2"/>
    <property type="match status" value="1"/>
</dbReference>
<dbReference type="InterPro" id="IPR017853">
    <property type="entry name" value="GH"/>
</dbReference>
<dbReference type="PROSITE" id="PS51318">
    <property type="entry name" value="TAT"/>
    <property type="match status" value="1"/>
</dbReference>
<dbReference type="InterPro" id="IPR043534">
    <property type="entry name" value="EBDG/EBM"/>
</dbReference>
<dbReference type="GO" id="GO:0005975">
    <property type="term" value="P:carbohydrate metabolic process"/>
    <property type="evidence" value="ECO:0007669"/>
    <property type="project" value="InterPro"/>
</dbReference>
<name>A0A841K2L7_9BACT</name>
<dbReference type="InterPro" id="IPR013783">
    <property type="entry name" value="Ig-like_fold"/>
</dbReference>
<comment type="similarity">
    <text evidence="1">Belongs to the glycosyl hydrolase 2 family.</text>
</comment>
<feature type="domain" description="F5/8 type C" evidence="5">
    <location>
        <begin position="281"/>
        <end position="378"/>
    </location>
</feature>
<dbReference type="Gene3D" id="2.60.120.260">
    <property type="entry name" value="Galactose-binding domain-like"/>
    <property type="match status" value="3"/>
</dbReference>
<dbReference type="InterPro" id="IPR000421">
    <property type="entry name" value="FA58C"/>
</dbReference>
<organism evidence="6 7">
    <name type="scientific">Silvibacterium bohemicum</name>
    <dbReference type="NCBI Taxonomy" id="1577686"/>
    <lineage>
        <taxon>Bacteria</taxon>
        <taxon>Pseudomonadati</taxon>
        <taxon>Acidobacteriota</taxon>
        <taxon>Terriglobia</taxon>
        <taxon>Terriglobales</taxon>
        <taxon>Acidobacteriaceae</taxon>
        <taxon>Silvibacterium</taxon>
    </lineage>
</organism>
<evidence type="ECO:0000256" key="3">
    <source>
        <dbReference type="ARBA" id="ARBA00023295"/>
    </source>
</evidence>
<dbReference type="EMBL" id="JACHEK010000013">
    <property type="protein sequence ID" value="MBB6147255.1"/>
    <property type="molecule type" value="Genomic_DNA"/>
</dbReference>
<keyword evidence="3" id="KW-0326">Glycosidase</keyword>
<evidence type="ECO:0000259" key="5">
    <source>
        <dbReference type="PROSITE" id="PS50022"/>
    </source>
</evidence>
<dbReference type="InterPro" id="IPR054593">
    <property type="entry name" value="Beta-mannosidase-like_N2"/>
</dbReference>
<proteinExistence type="inferred from homology"/>
<dbReference type="Pfam" id="PF22666">
    <property type="entry name" value="Glyco_hydro_2_N2"/>
    <property type="match status" value="1"/>
</dbReference>
<dbReference type="RefSeq" id="WP_050060222.1">
    <property type="nucleotide sequence ID" value="NZ_JACHEK010000013.1"/>
</dbReference>
<keyword evidence="7" id="KW-1185">Reference proteome</keyword>
<dbReference type="SUPFAM" id="SSF49785">
    <property type="entry name" value="Galactose-binding domain-like"/>
    <property type="match status" value="2"/>
</dbReference>
<dbReference type="Pfam" id="PF18368">
    <property type="entry name" value="Ig_GlcNase"/>
    <property type="match status" value="1"/>
</dbReference>
<dbReference type="Gene3D" id="3.20.20.80">
    <property type="entry name" value="Glycosidases"/>
    <property type="match status" value="1"/>
</dbReference>
<keyword evidence="2" id="KW-0378">Hydrolase</keyword>
<dbReference type="AlphaFoldDB" id="A0A841K2L7"/>
<comment type="caution">
    <text evidence="6">The sequence shown here is derived from an EMBL/GenBank/DDBJ whole genome shotgun (WGS) entry which is preliminary data.</text>
</comment>